<dbReference type="Proteomes" id="UP000031443">
    <property type="component" value="Unassembled WGS sequence"/>
</dbReference>
<dbReference type="EMBL" id="KB532134">
    <property type="protein sequence ID" value="EMP34438.1"/>
    <property type="molecule type" value="Genomic_DNA"/>
</dbReference>
<proteinExistence type="predicted"/>
<sequence length="117" mass="12943">MGNHQALLGQYEFSLLGSLPEFEDSFQERNRKEFKVLVEKGAAAARAPLHATSDAADTATRSMASVVSVRRASWLVLSRLSNEAQSSMQDLPFDGKALFAEETDTRLHRIKDSCTIL</sequence>
<keyword evidence="2" id="KW-1185">Reference proteome</keyword>
<evidence type="ECO:0000313" key="2">
    <source>
        <dbReference type="Proteomes" id="UP000031443"/>
    </source>
</evidence>
<protein>
    <submittedName>
        <fullName evidence="1">Uncharacterized protein</fullName>
    </submittedName>
</protein>
<dbReference type="Gene3D" id="1.10.287.3160">
    <property type="match status" value="1"/>
</dbReference>
<dbReference type="AlphaFoldDB" id="M7BQT3"/>
<reference evidence="2" key="1">
    <citation type="journal article" date="2013" name="Nat. Genet.">
        <title>The draft genomes of soft-shell turtle and green sea turtle yield insights into the development and evolution of the turtle-specific body plan.</title>
        <authorList>
            <person name="Wang Z."/>
            <person name="Pascual-Anaya J."/>
            <person name="Zadissa A."/>
            <person name="Li W."/>
            <person name="Niimura Y."/>
            <person name="Huang Z."/>
            <person name="Li C."/>
            <person name="White S."/>
            <person name="Xiong Z."/>
            <person name="Fang D."/>
            <person name="Wang B."/>
            <person name="Ming Y."/>
            <person name="Chen Y."/>
            <person name="Zheng Y."/>
            <person name="Kuraku S."/>
            <person name="Pignatelli M."/>
            <person name="Herrero J."/>
            <person name="Beal K."/>
            <person name="Nozawa M."/>
            <person name="Li Q."/>
            <person name="Wang J."/>
            <person name="Zhang H."/>
            <person name="Yu L."/>
            <person name="Shigenobu S."/>
            <person name="Wang J."/>
            <person name="Liu J."/>
            <person name="Flicek P."/>
            <person name="Searle S."/>
            <person name="Wang J."/>
            <person name="Kuratani S."/>
            <person name="Yin Y."/>
            <person name="Aken B."/>
            <person name="Zhang G."/>
            <person name="Irie N."/>
        </authorList>
    </citation>
    <scope>NUCLEOTIDE SEQUENCE [LARGE SCALE GENOMIC DNA]</scope>
</reference>
<accession>M7BQT3</accession>
<name>M7BQT3_CHEMY</name>
<organism evidence="1 2">
    <name type="scientific">Chelonia mydas</name>
    <name type="common">Green sea-turtle</name>
    <name type="synonym">Chelonia agassizi</name>
    <dbReference type="NCBI Taxonomy" id="8469"/>
    <lineage>
        <taxon>Eukaryota</taxon>
        <taxon>Metazoa</taxon>
        <taxon>Chordata</taxon>
        <taxon>Craniata</taxon>
        <taxon>Vertebrata</taxon>
        <taxon>Euteleostomi</taxon>
        <taxon>Archelosauria</taxon>
        <taxon>Testudinata</taxon>
        <taxon>Testudines</taxon>
        <taxon>Cryptodira</taxon>
        <taxon>Durocryptodira</taxon>
        <taxon>Americhelydia</taxon>
        <taxon>Chelonioidea</taxon>
        <taxon>Cheloniidae</taxon>
        <taxon>Chelonia</taxon>
    </lineage>
</organism>
<evidence type="ECO:0000313" key="1">
    <source>
        <dbReference type="EMBL" id="EMP34438.1"/>
    </source>
</evidence>
<gene>
    <name evidence="1" type="ORF">UY3_08414</name>
</gene>